<feature type="compositionally biased region" description="Low complexity" evidence="1">
    <location>
        <begin position="391"/>
        <end position="404"/>
    </location>
</feature>
<evidence type="ECO:0000313" key="3">
    <source>
        <dbReference type="Proteomes" id="UP001222325"/>
    </source>
</evidence>
<dbReference type="Proteomes" id="UP001222325">
    <property type="component" value="Unassembled WGS sequence"/>
</dbReference>
<proteinExistence type="predicted"/>
<dbReference type="EMBL" id="JARJCN010000026">
    <property type="protein sequence ID" value="KAJ7088472.1"/>
    <property type="molecule type" value="Genomic_DNA"/>
</dbReference>
<feature type="compositionally biased region" description="Low complexity" evidence="1">
    <location>
        <begin position="14"/>
        <end position="26"/>
    </location>
</feature>
<protein>
    <submittedName>
        <fullName evidence="2">Uncharacterized protein</fullName>
    </submittedName>
</protein>
<keyword evidence="3" id="KW-1185">Reference proteome</keyword>
<feature type="compositionally biased region" description="Polar residues" evidence="1">
    <location>
        <begin position="336"/>
        <end position="345"/>
    </location>
</feature>
<feature type="region of interest" description="Disordered" evidence="1">
    <location>
        <begin position="1"/>
        <end position="26"/>
    </location>
</feature>
<organism evidence="2 3">
    <name type="scientific">Mycena belliarum</name>
    <dbReference type="NCBI Taxonomy" id="1033014"/>
    <lineage>
        <taxon>Eukaryota</taxon>
        <taxon>Fungi</taxon>
        <taxon>Dikarya</taxon>
        <taxon>Basidiomycota</taxon>
        <taxon>Agaricomycotina</taxon>
        <taxon>Agaricomycetes</taxon>
        <taxon>Agaricomycetidae</taxon>
        <taxon>Agaricales</taxon>
        <taxon>Marasmiineae</taxon>
        <taxon>Mycenaceae</taxon>
        <taxon>Mycena</taxon>
    </lineage>
</organism>
<gene>
    <name evidence="2" type="ORF">B0H15DRAFT_1022478</name>
</gene>
<comment type="caution">
    <text evidence="2">The sequence shown here is derived from an EMBL/GenBank/DDBJ whole genome shotgun (WGS) entry which is preliminary data.</text>
</comment>
<sequence length="626" mass="66910">MGDFQHMYGHQRFASNESEASGSRSSFHLPYRHESELDRLHQYSPTFDTSVDSNSLYFDNRSSSPPQVSYHQESRYQPSTSVAALQHKLELKVQEVKFLAGENELLRAQNASLLDSVSTLSRISSSSAATGAVSQPLETSRRDLDQHDHRKVRFWQRSSYAEVVKNSGVTSCSSTGRKYTVTSFLFAEDDDGKPPTEAEVASMKAVAADIYFDLGRQGLFPPDGWSHAGLRAKDQFRASIERRFPVLRLCAAGWKADWIATHTYSNFKSSHGHLFLGQVKEEHEDILFDGDDVLMDGVVEVRSSGKPKRKEKTKRDLVSEKPTSNKRAKTSHPNRDTPTNRSVSNDGHPHPPPKERIKLSNPLINKTLISDATEVMDRRKRVCPPPPHGPTTPEVSPTSPAPSAVAAAPSAVTTAPSTVAAAPSAVAAAPSAVAAAPSTVAATPSTVAAAPSTVAAAPSAVAAAPSAVATAPFAQPFAPDPAPAPAPNALDLLARAAMALDFAAMRLPTPSDLASIPLPTPQVLPPPVQVPMLVQVPKPSAAGFSAPASPRRKAGKTYKPGKPNNAKNLCGRAWAKQNPKGTAEEYGTYWKELGKTGQKSWKELEKEAANAVAAALAAATGIPKNG</sequence>
<feature type="compositionally biased region" description="Basic and acidic residues" evidence="1">
    <location>
        <begin position="347"/>
        <end position="358"/>
    </location>
</feature>
<name>A0AAD6U651_9AGAR</name>
<evidence type="ECO:0000256" key="1">
    <source>
        <dbReference type="SAM" id="MobiDB-lite"/>
    </source>
</evidence>
<feature type="region of interest" description="Disordered" evidence="1">
    <location>
        <begin position="379"/>
        <end position="404"/>
    </location>
</feature>
<reference evidence="2" key="1">
    <citation type="submission" date="2023-03" db="EMBL/GenBank/DDBJ databases">
        <title>Massive genome expansion in bonnet fungi (Mycena s.s.) driven by repeated elements and novel gene families across ecological guilds.</title>
        <authorList>
            <consortium name="Lawrence Berkeley National Laboratory"/>
            <person name="Harder C.B."/>
            <person name="Miyauchi S."/>
            <person name="Viragh M."/>
            <person name="Kuo A."/>
            <person name="Thoen E."/>
            <person name="Andreopoulos B."/>
            <person name="Lu D."/>
            <person name="Skrede I."/>
            <person name="Drula E."/>
            <person name="Henrissat B."/>
            <person name="Morin E."/>
            <person name="Kohler A."/>
            <person name="Barry K."/>
            <person name="LaButti K."/>
            <person name="Morin E."/>
            <person name="Salamov A."/>
            <person name="Lipzen A."/>
            <person name="Mereny Z."/>
            <person name="Hegedus B."/>
            <person name="Baldrian P."/>
            <person name="Stursova M."/>
            <person name="Weitz H."/>
            <person name="Taylor A."/>
            <person name="Grigoriev I.V."/>
            <person name="Nagy L.G."/>
            <person name="Martin F."/>
            <person name="Kauserud H."/>
        </authorList>
    </citation>
    <scope>NUCLEOTIDE SEQUENCE</scope>
    <source>
        <strain evidence="2">CBHHK173m</strain>
    </source>
</reference>
<accession>A0AAD6U651</accession>
<dbReference type="AlphaFoldDB" id="A0AAD6U651"/>
<evidence type="ECO:0000313" key="2">
    <source>
        <dbReference type="EMBL" id="KAJ7088472.1"/>
    </source>
</evidence>
<feature type="region of interest" description="Disordered" evidence="1">
    <location>
        <begin position="542"/>
        <end position="569"/>
    </location>
</feature>
<feature type="region of interest" description="Disordered" evidence="1">
    <location>
        <begin position="303"/>
        <end position="364"/>
    </location>
</feature>